<dbReference type="PANTHER" id="PTHR36115:SF4">
    <property type="entry name" value="MEMBRANE PROTEIN"/>
    <property type="match status" value="1"/>
</dbReference>
<sequence>MTQPPQGPSPGDRFWKPPQDQPPGPYGGGGWPPPYGGHYPGHPGSPWEYRDPAAGLAGRWARLGAALIDLILLAAVIGLVTFPFIDYGRVFRTPGGETGYLPTGQWVANFLSIVIAFLYYWLTTYKWGRTLGKQVLGIQVVRAADGGPVTQGQAAGRAAFFTVLGGLCGCIGFLDVAWILWDDRRQALHDKVAQTVVRKIEPGAPDPYAGR</sequence>
<dbReference type="EMBL" id="CP001738">
    <property type="protein sequence ID" value="ACY96647.1"/>
    <property type="molecule type" value="Genomic_DNA"/>
</dbReference>
<evidence type="ECO:0000256" key="2">
    <source>
        <dbReference type="ARBA" id="ARBA00022475"/>
    </source>
</evidence>
<feature type="region of interest" description="Disordered" evidence="6">
    <location>
        <begin position="1"/>
        <end position="37"/>
    </location>
</feature>
<dbReference type="RefSeq" id="WP_012851431.1">
    <property type="nucleotide sequence ID" value="NC_013510.1"/>
</dbReference>
<evidence type="ECO:0000256" key="1">
    <source>
        <dbReference type="ARBA" id="ARBA00004651"/>
    </source>
</evidence>
<dbReference type="OrthoDB" id="9774993at2"/>
<accession>D1A7Q8</accession>
<dbReference type="HOGENOM" id="CLU_079635_2_0_11"/>
<gene>
    <name evidence="9" type="ordered locus">Tcur_1061</name>
</gene>
<evidence type="ECO:0000256" key="3">
    <source>
        <dbReference type="ARBA" id="ARBA00022692"/>
    </source>
</evidence>
<evidence type="ECO:0000256" key="4">
    <source>
        <dbReference type="ARBA" id="ARBA00022989"/>
    </source>
</evidence>
<comment type="subcellular location">
    <subcellularLocation>
        <location evidence="1">Cell membrane</location>
        <topology evidence="1">Multi-pass membrane protein</topology>
    </subcellularLocation>
</comment>
<name>D1A7Q8_THECD</name>
<dbReference type="eggNOG" id="COG1714">
    <property type="taxonomic scope" value="Bacteria"/>
</dbReference>
<keyword evidence="5 7" id="KW-0472">Membrane</keyword>
<dbReference type="InterPro" id="IPR051791">
    <property type="entry name" value="Pra-immunoreactive"/>
</dbReference>
<dbReference type="KEGG" id="tcu:Tcur_1061"/>
<dbReference type="GO" id="GO:0005886">
    <property type="term" value="C:plasma membrane"/>
    <property type="evidence" value="ECO:0007669"/>
    <property type="project" value="UniProtKB-SubCell"/>
</dbReference>
<evidence type="ECO:0000256" key="7">
    <source>
        <dbReference type="SAM" id="Phobius"/>
    </source>
</evidence>
<dbReference type="PANTHER" id="PTHR36115">
    <property type="entry name" value="PROLINE-RICH ANTIGEN HOMOLOG-RELATED"/>
    <property type="match status" value="1"/>
</dbReference>
<keyword evidence="4 7" id="KW-1133">Transmembrane helix</keyword>
<feature type="transmembrane region" description="Helical" evidence="7">
    <location>
        <begin position="158"/>
        <end position="181"/>
    </location>
</feature>
<keyword evidence="10" id="KW-1185">Reference proteome</keyword>
<keyword evidence="3 7" id="KW-0812">Transmembrane</keyword>
<evidence type="ECO:0000313" key="10">
    <source>
        <dbReference type="Proteomes" id="UP000001918"/>
    </source>
</evidence>
<evidence type="ECO:0000256" key="6">
    <source>
        <dbReference type="SAM" id="MobiDB-lite"/>
    </source>
</evidence>
<dbReference type="Pfam" id="PF06271">
    <property type="entry name" value="RDD"/>
    <property type="match status" value="1"/>
</dbReference>
<dbReference type="Proteomes" id="UP000001918">
    <property type="component" value="Chromosome"/>
</dbReference>
<proteinExistence type="predicted"/>
<feature type="domain" description="RDD" evidence="8">
    <location>
        <begin position="57"/>
        <end position="193"/>
    </location>
</feature>
<evidence type="ECO:0000259" key="8">
    <source>
        <dbReference type="Pfam" id="PF06271"/>
    </source>
</evidence>
<evidence type="ECO:0000313" key="9">
    <source>
        <dbReference type="EMBL" id="ACY96647.1"/>
    </source>
</evidence>
<feature type="compositionally biased region" description="Pro residues" evidence="6">
    <location>
        <begin position="19"/>
        <end position="35"/>
    </location>
</feature>
<protein>
    <submittedName>
        <fullName evidence="9">RDD domain containing protein</fullName>
    </submittedName>
</protein>
<dbReference type="STRING" id="471852.Tcur_1061"/>
<organism evidence="9 10">
    <name type="scientific">Thermomonospora curvata (strain ATCC 19995 / DSM 43183 / JCM 3096 / KCTC 9072 / NBRC 15933 / NCIMB 10081 / Henssen B9)</name>
    <dbReference type="NCBI Taxonomy" id="471852"/>
    <lineage>
        <taxon>Bacteria</taxon>
        <taxon>Bacillati</taxon>
        <taxon>Actinomycetota</taxon>
        <taxon>Actinomycetes</taxon>
        <taxon>Streptosporangiales</taxon>
        <taxon>Thermomonosporaceae</taxon>
        <taxon>Thermomonospora</taxon>
    </lineage>
</organism>
<evidence type="ECO:0000256" key="5">
    <source>
        <dbReference type="ARBA" id="ARBA00023136"/>
    </source>
</evidence>
<dbReference type="InterPro" id="IPR010432">
    <property type="entry name" value="RDD"/>
</dbReference>
<feature type="transmembrane region" description="Helical" evidence="7">
    <location>
        <begin position="106"/>
        <end position="122"/>
    </location>
</feature>
<feature type="transmembrane region" description="Helical" evidence="7">
    <location>
        <begin position="60"/>
        <end position="85"/>
    </location>
</feature>
<dbReference type="AlphaFoldDB" id="D1A7Q8"/>
<reference evidence="9 10" key="1">
    <citation type="journal article" date="2011" name="Stand. Genomic Sci.">
        <title>Complete genome sequence of Thermomonospora curvata type strain (B9).</title>
        <authorList>
            <person name="Chertkov O."/>
            <person name="Sikorski J."/>
            <person name="Nolan M."/>
            <person name="Lapidus A."/>
            <person name="Lucas S."/>
            <person name="Del Rio T.G."/>
            <person name="Tice H."/>
            <person name="Cheng J.F."/>
            <person name="Goodwin L."/>
            <person name="Pitluck S."/>
            <person name="Liolios K."/>
            <person name="Ivanova N."/>
            <person name="Mavromatis K."/>
            <person name="Mikhailova N."/>
            <person name="Ovchinnikova G."/>
            <person name="Pati A."/>
            <person name="Chen A."/>
            <person name="Palaniappan K."/>
            <person name="Djao O.D."/>
            <person name="Land M."/>
            <person name="Hauser L."/>
            <person name="Chang Y.J."/>
            <person name="Jeffries C.D."/>
            <person name="Brettin T."/>
            <person name="Han C."/>
            <person name="Detter J.C."/>
            <person name="Rohde M."/>
            <person name="Goker M."/>
            <person name="Woyke T."/>
            <person name="Bristow J."/>
            <person name="Eisen J.A."/>
            <person name="Markowitz V."/>
            <person name="Hugenholtz P."/>
            <person name="Klenk H.P."/>
            <person name="Kyrpides N.C."/>
        </authorList>
    </citation>
    <scope>NUCLEOTIDE SEQUENCE [LARGE SCALE GENOMIC DNA]</scope>
    <source>
        <strain evidence="10">ATCC 19995 / DSM 43183 / JCM 3096 / KCTC 9072 / NBRC 15933 / NCIMB 10081 / Henssen B9</strain>
    </source>
</reference>
<keyword evidence="2" id="KW-1003">Cell membrane</keyword>